<dbReference type="AlphaFoldDB" id="A0A5C1Q7G1"/>
<dbReference type="EMBL" id="CP035710">
    <property type="protein sequence ID" value="QEN02949.1"/>
    <property type="molecule type" value="Genomic_DNA"/>
</dbReference>
<protein>
    <submittedName>
        <fullName evidence="2">Uncharacterized protein</fullName>
    </submittedName>
</protein>
<organism evidence="2 3">
    <name type="scientific">Sphaerotilus sulfidivorans</name>
    <dbReference type="NCBI Taxonomy" id="639200"/>
    <lineage>
        <taxon>Bacteria</taxon>
        <taxon>Pseudomonadati</taxon>
        <taxon>Pseudomonadota</taxon>
        <taxon>Betaproteobacteria</taxon>
        <taxon>Burkholderiales</taxon>
        <taxon>Sphaerotilaceae</taxon>
        <taxon>Sphaerotilus</taxon>
    </lineage>
</organism>
<gene>
    <name evidence="1" type="ORF">ABIC99_002293</name>
    <name evidence="2" type="ORF">EWH46_19020</name>
</gene>
<dbReference type="Proteomes" id="UP000323522">
    <property type="component" value="Plasmid pSna507_unt10"/>
</dbReference>
<name>A0A5C1Q7G1_9BURK</name>
<dbReference type="EMBL" id="JBEPLS010000007">
    <property type="protein sequence ID" value="MET3604477.1"/>
    <property type="molecule type" value="Genomic_DNA"/>
</dbReference>
<dbReference type="RefSeq" id="WP_149505570.1">
    <property type="nucleotide sequence ID" value="NZ_CP035710.1"/>
</dbReference>
<evidence type="ECO:0000313" key="4">
    <source>
        <dbReference type="Proteomes" id="UP001549111"/>
    </source>
</evidence>
<dbReference type="KEGG" id="snn:EWH46_19020"/>
<proteinExistence type="predicted"/>
<keyword evidence="2" id="KW-0614">Plasmid</keyword>
<reference evidence="2 3" key="1">
    <citation type="submission" date="2019-02" db="EMBL/GenBank/DDBJ databases">
        <title>Complete Genome Sequence and Methylome Analysis of Sphaerotilus natans subsp. sulfidivorans D-507.</title>
        <authorList>
            <person name="Fomenkov A."/>
            <person name="Gridneva E."/>
            <person name="Smolyakov D."/>
            <person name="Dubinina G."/>
            <person name="Vincze T."/>
            <person name="Grabovich M."/>
            <person name="Roberts R.J."/>
        </authorList>
    </citation>
    <scope>NUCLEOTIDE SEQUENCE [LARGE SCALE GENOMIC DNA]</scope>
    <source>
        <strain evidence="2 3">D-507</strain>
        <plasmid evidence="2">pSna507_unt10</plasmid>
        <plasmid evidence="3">psna507_unt10</plasmid>
    </source>
</reference>
<geneLocation type="plasmid" evidence="2">
    <name>pSna507_unt10</name>
</geneLocation>
<accession>A0A5C1Q7G1</accession>
<reference evidence="1 4" key="2">
    <citation type="submission" date="2024-06" db="EMBL/GenBank/DDBJ databases">
        <title>Genomic Encyclopedia of Type Strains, Phase IV (KMG-IV): sequencing the most valuable type-strain genomes for metagenomic binning, comparative biology and taxonomic classification.</title>
        <authorList>
            <person name="Goeker M."/>
        </authorList>
    </citation>
    <scope>NUCLEOTIDE SEQUENCE [LARGE SCALE GENOMIC DNA]</scope>
    <source>
        <strain evidence="1 4">D-501</strain>
    </source>
</reference>
<sequence length="112" mass="12146">MTTDSIDASDVADVSDAAALPDVQVLMGATFALMSSWATQSAEDGCTRCRALIARKVVSNLFFLIHHPQVGDGLSRLLSTCHERWQWLSADALQQADLAHALAEQPPRDAMH</sequence>
<geneLocation type="plasmid" evidence="3">
    <name>psna507_unt10</name>
</geneLocation>
<evidence type="ECO:0000313" key="2">
    <source>
        <dbReference type="EMBL" id="QEN02949.1"/>
    </source>
</evidence>
<evidence type="ECO:0000313" key="3">
    <source>
        <dbReference type="Proteomes" id="UP000323522"/>
    </source>
</evidence>
<keyword evidence="4" id="KW-1185">Reference proteome</keyword>
<dbReference type="Proteomes" id="UP001549111">
    <property type="component" value="Unassembled WGS sequence"/>
</dbReference>
<evidence type="ECO:0000313" key="1">
    <source>
        <dbReference type="EMBL" id="MET3604477.1"/>
    </source>
</evidence>
<dbReference type="OrthoDB" id="8904178at2"/>